<dbReference type="GO" id="GO:0015628">
    <property type="term" value="P:protein secretion by the type II secretion system"/>
    <property type="evidence" value="ECO:0007669"/>
    <property type="project" value="InterPro"/>
</dbReference>
<evidence type="ECO:0000256" key="5">
    <source>
        <dbReference type="ARBA" id="ARBA00022519"/>
    </source>
</evidence>
<comment type="subcellular location">
    <subcellularLocation>
        <location evidence="1">Cell inner membrane</location>
        <topology evidence="1">Single-pass membrane protein</topology>
    </subcellularLocation>
</comment>
<evidence type="ECO:0000259" key="12">
    <source>
        <dbReference type="Pfam" id="PF12019"/>
    </source>
</evidence>
<dbReference type="RefSeq" id="WP_148579991.1">
    <property type="nucleotide sequence ID" value="NZ_SDKK01000014.1"/>
</dbReference>
<accession>A0A6C2CMF5</accession>
<keyword evidence="5" id="KW-0997">Cell inner membrane</keyword>
<dbReference type="GO" id="GO:0015627">
    <property type="term" value="C:type II protein secretion system complex"/>
    <property type="evidence" value="ECO:0007669"/>
    <property type="project" value="InterPro"/>
</dbReference>
<keyword evidence="6 11" id="KW-0812">Transmembrane</keyword>
<dbReference type="InterPro" id="IPR045584">
    <property type="entry name" value="Pilin-like"/>
</dbReference>
<feature type="domain" description="General secretion pathway GspH" evidence="12">
    <location>
        <begin position="57"/>
        <end position="179"/>
    </location>
</feature>
<dbReference type="Pfam" id="PF07963">
    <property type="entry name" value="N_methyl"/>
    <property type="match status" value="1"/>
</dbReference>
<evidence type="ECO:0000256" key="4">
    <source>
        <dbReference type="ARBA" id="ARBA00022481"/>
    </source>
</evidence>
<evidence type="ECO:0000256" key="8">
    <source>
        <dbReference type="ARBA" id="ARBA00023136"/>
    </source>
</evidence>
<proteinExistence type="inferred from homology"/>
<keyword evidence="14" id="KW-1185">Reference proteome</keyword>
<evidence type="ECO:0000313" key="13">
    <source>
        <dbReference type="EMBL" id="TYC55131.1"/>
    </source>
</evidence>
<keyword evidence="7 11" id="KW-1133">Transmembrane helix</keyword>
<keyword evidence="8 11" id="KW-0472">Membrane</keyword>
<evidence type="ECO:0000256" key="2">
    <source>
        <dbReference type="ARBA" id="ARBA00021549"/>
    </source>
</evidence>
<keyword evidence="3" id="KW-1003">Cell membrane</keyword>
<evidence type="ECO:0000256" key="3">
    <source>
        <dbReference type="ARBA" id="ARBA00022475"/>
    </source>
</evidence>
<protein>
    <recommendedName>
        <fullName evidence="2">Type II secretion system protein H</fullName>
    </recommendedName>
    <alternativeName>
        <fullName evidence="10">General secretion pathway protein H</fullName>
    </alternativeName>
</protein>
<evidence type="ECO:0000256" key="10">
    <source>
        <dbReference type="ARBA" id="ARBA00030775"/>
    </source>
</evidence>
<dbReference type="Proteomes" id="UP000389128">
    <property type="component" value="Unassembled WGS sequence"/>
</dbReference>
<dbReference type="Pfam" id="PF12019">
    <property type="entry name" value="GspH"/>
    <property type="match status" value="1"/>
</dbReference>
<dbReference type="NCBIfam" id="TIGR02532">
    <property type="entry name" value="IV_pilin_GFxxxE"/>
    <property type="match status" value="1"/>
</dbReference>
<dbReference type="OrthoDB" id="5956286at2"/>
<evidence type="ECO:0000256" key="9">
    <source>
        <dbReference type="ARBA" id="ARBA00025772"/>
    </source>
</evidence>
<comment type="similarity">
    <text evidence="9">Belongs to the GSP H family.</text>
</comment>
<feature type="transmembrane region" description="Helical" evidence="11">
    <location>
        <begin position="20"/>
        <end position="41"/>
    </location>
</feature>
<comment type="caution">
    <text evidence="13">The sequence shown here is derived from an EMBL/GenBank/DDBJ whole genome shotgun (WGS) entry which is preliminary data.</text>
</comment>
<name>A0A6C2CMF5_9RHOO</name>
<dbReference type="SUPFAM" id="SSF54523">
    <property type="entry name" value="Pili subunits"/>
    <property type="match status" value="1"/>
</dbReference>
<evidence type="ECO:0000256" key="11">
    <source>
        <dbReference type="SAM" id="Phobius"/>
    </source>
</evidence>
<dbReference type="Gene3D" id="3.30.700.10">
    <property type="entry name" value="Glycoprotein, Type 4 Pilin"/>
    <property type="match status" value="1"/>
</dbReference>
<organism evidence="13 14">
    <name type="scientific">Zoogloea oleivorans</name>
    <dbReference type="NCBI Taxonomy" id="1552750"/>
    <lineage>
        <taxon>Bacteria</taxon>
        <taxon>Pseudomonadati</taxon>
        <taxon>Pseudomonadota</taxon>
        <taxon>Betaproteobacteria</taxon>
        <taxon>Rhodocyclales</taxon>
        <taxon>Zoogloeaceae</taxon>
        <taxon>Zoogloea</taxon>
    </lineage>
</organism>
<reference evidence="13 14" key="1">
    <citation type="submission" date="2019-01" db="EMBL/GenBank/DDBJ databases">
        <title>Zoogloea oleivorans genome sequencing and assembly.</title>
        <authorList>
            <person name="Tancsics A."/>
            <person name="Farkas M."/>
            <person name="Kriszt B."/>
            <person name="Maroti G."/>
            <person name="Horvath B."/>
        </authorList>
    </citation>
    <scope>NUCLEOTIDE SEQUENCE [LARGE SCALE GENOMIC DNA]</scope>
    <source>
        <strain evidence="13 14">Buc</strain>
    </source>
</reference>
<dbReference type="InterPro" id="IPR012902">
    <property type="entry name" value="N_methyl_site"/>
</dbReference>
<keyword evidence="4" id="KW-0488">Methylation</keyword>
<gene>
    <name evidence="13" type="ORF">ETQ85_15560</name>
</gene>
<sequence>MLADQQGDVVSKLRTRTEQGATLLELMVTVSIAAILMAVGLPAMSDWIRRSSVGTASELIQNALRQAETEAIRRNADVEFALTNDTPSVSAVSTVVSADNGKNWIIRVVDATASNRYVNGSVTKQVSEGLSYAGPASIRFSGAGRVLDSTGAAVGAKQVYRVSRTGTDLAYCVFVTPGGAVKMCNPAYPSGNPRACQPILTAAECP</sequence>
<dbReference type="GO" id="GO:0005886">
    <property type="term" value="C:plasma membrane"/>
    <property type="evidence" value="ECO:0007669"/>
    <property type="project" value="UniProtKB-SubCell"/>
</dbReference>
<dbReference type="EMBL" id="SDKK01000014">
    <property type="protein sequence ID" value="TYC55131.1"/>
    <property type="molecule type" value="Genomic_DNA"/>
</dbReference>
<evidence type="ECO:0000256" key="7">
    <source>
        <dbReference type="ARBA" id="ARBA00022989"/>
    </source>
</evidence>
<evidence type="ECO:0000313" key="14">
    <source>
        <dbReference type="Proteomes" id="UP000389128"/>
    </source>
</evidence>
<dbReference type="AlphaFoldDB" id="A0A6C2CMF5"/>
<evidence type="ECO:0000256" key="1">
    <source>
        <dbReference type="ARBA" id="ARBA00004377"/>
    </source>
</evidence>
<evidence type="ECO:0000256" key="6">
    <source>
        <dbReference type="ARBA" id="ARBA00022692"/>
    </source>
</evidence>
<dbReference type="InterPro" id="IPR022346">
    <property type="entry name" value="T2SS_GspH"/>
</dbReference>